<dbReference type="Pfam" id="PF20826">
    <property type="entry name" value="PHD_5"/>
    <property type="match status" value="1"/>
</dbReference>
<keyword evidence="3" id="KW-0158">Chromosome</keyword>
<dbReference type="SMART" id="SM00249">
    <property type="entry name" value="PHD"/>
    <property type="match status" value="1"/>
</dbReference>
<evidence type="ECO:0000313" key="11">
    <source>
        <dbReference type="EMBL" id="KAK2184336.1"/>
    </source>
</evidence>
<evidence type="ECO:0000256" key="5">
    <source>
        <dbReference type="ARBA" id="ARBA00022771"/>
    </source>
</evidence>
<organism evidence="11 12">
    <name type="scientific">Ridgeia piscesae</name>
    <name type="common">Tubeworm</name>
    <dbReference type="NCBI Taxonomy" id="27915"/>
    <lineage>
        <taxon>Eukaryota</taxon>
        <taxon>Metazoa</taxon>
        <taxon>Spiralia</taxon>
        <taxon>Lophotrochozoa</taxon>
        <taxon>Annelida</taxon>
        <taxon>Polychaeta</taxon>
        <taxon>Sedentaria</taxon>
        <taxon>Canalipalpata</taxon>
        <taxon>Sabellida</taxon>
        <taxon>Siboglinidae</taxon>
        <taxon>Ridgeia</taxon>
    </lineage>
</organism>
<dbReference type="InterPro" id="IPR051294">
    <property type="entry name" value="HORMA_MeioticProgression"/>
</dbReference>
<dbReference type="GO" id="GO:0005694">
    <property type="term" value="C:chromosome"/>
    <property type="evidence" value="ECO:0007669"/>
    <property type="project" value="UniProtKB-SubCell"/>
</dbReference>
<dbReference type="InterPro" id="IPR011011">
    <property type="entry name" value="Znf_FYVE_PHD"/>
</dbReference>
<evidence type="ECO:0000256" key="9">
    <source>
        <dbReference type="SAM" id="MobiDB-lite"/>
    </source>
</evidence>
<evidence type="ECO:0000256" key="6">
    <source>
        <dbReference type="ARBA" id="ARBA00022833"/>
    </source>
</evidence>
<dbReference type="SUPFAM" id="SSF57903">
    <property type="entry name" value="FYVE/PHD zinc finger"/>
    <property type="match status" value="1"/>
</dbReference>
<keyword evidence="4" id="KW-0479">Metal-binding</keyword>
<dbReference type="InterPro" id="IPR036570">
    <property type="entry name" value="HORMA_dom_sf"/>
</dbReference>
<evidence type="ECO:0000256" key="1">
    <source>
        <dbReference type="ARBA" id="ARBA00004123"/>
    </source>
</evidence>
<feature type="domain" description="Zinc finger PHD-type" evidence="10">
    <location>
        <begin position="189"/>
        <end position="232"/>
    </location>
</feature>
<dbReference type="GO" id="GO:0005634">
    <property type="term" value="C:nucleus"/>
    <property type="evidence" value="ECO:0007669"/>
    <property type="project" value="UniProtKB-SubCell"/>
</dbReference>
<dbReference type="PANTHER" id="PTHR48225:SF7">
    <property type="entry name" value="MEIOSIS-SPECIFIC PROTEIN HOP1"/>
    <property type="match status" value="1"/>
</dbReference>
<dbReference type="Proteomes" id="UP001209878">
    <property type="component" value="Unassembled WGS sequence"/>
</dbReference>
<dbReference type="InterPro" id="IPR013083">
    <property type="entry name" value="Znf_RING/FYVE/PHD"/>
</dbReference>
<dbReference type="GO" id="GO:0051321">
    <property type="term" value="P:meiotic cell cycle"/>
    <property type="evidence" value="ECO:0007669"/>
    <property type="project" value="UniProtKB-KW"/>
</dbReference>
<reference evidence="11" key="1">
    <citation type="journal article" date="2023" name="Mol. Biol. Evol.">
        <title>Third-Generation Sequencing Reveals the Adaptive Role of the Epigenome in Three Deep-Sea Polychaetes.</title>
        <authorList>
            <person name="Perez M."/>
            <person name="Aroh O."/>
            <person name="Sun Y."/>
            <person name="Lan Y."/>
            <person name="Juniper S.K."/>
            <person name="Young C.R."/>
            <person name="Angers B."/>
            <person name="Qian P.Y."/>
        </authorList>
    </citation>
    <scope>NUCLEOTIDE SEQUENCE</scope>
    <source>
        <strain evidence="11">R07B-5</strain>
    </source>
</reference>
<dbReference type="EMBL" id="JAODUO010000270">
    <property type="protein sequence ID" value="KAK2184336.1"/>
    <property type="molecule type" value="Genomic_DNA"/>
</dbReference>
<evidence type="ECO:0000256" key="8">
    <source>
        <dbReference type="ARBA" id="ARBA00023254"/>
    </source>
</evidence>
<proteinExistence type="predicted"/>
<dbReference type="Gene3D" id="3.30.900.10">
    <property type="entry name" value="HORMA domain"/>
    <property type="match status" value="1"/>
</dbReference>
<dbReference type="GO" id="GO:0008270">
    <property type="term" value="F:zinc ion binding"/>
    <property type="evidence" value="ECO:0007669"/>
    <property type="project" value="UniProtKB-KW"/>
</dbReference>
<protein>
    <recommendedName>
        <fullName evidence="10">Zinc finger PHD-type domain-containing protein</fullName>
    </recommendedName>
</protein>
<evidence type="ECO:0000313" key="12">
    <source>
        <dbReference type="Proteomes" id="UP001209878"/>
    </source>
</evidence>
<evidence type="ECO:0000256" key="7">
    <source>
        <dbReference type="ARBA" id="ARBA00023242"/>
    </source>
</evidence>
<evidence type="ECO:0000256" key="4">
    <source>
        <dbReference type="ARBA" id="ARBA00022723"/>
    </source>
</evidence>
<keyword evidence="6" id="KW-0862">Zinc</keyword>
<feature type="region of interest" description="Disordered" evidence="9">
    <location>
        <begin position="147"/>
        <end position="166"/>
    </location>
</feature>
<name>A0AAD9NXK9_RIDPI</name>
<keyword evidence="12" id="KW-1185">Reference proteome</keyword>
<accession>A0AAD9NXK9</accession>
<comment type="caution">
    <text evidence="11">The sequence shown here is derived from an EMBL/GenBank/DDBJ whole genome shotgun (WGS) entry which is preliminary data.</text>
</comment>
<feature type="compositionally biased region" description="Basic and acidic residues" evidence="9">
    <location>
        <begin position="305"/>
        <end position="318"/>
    </location>
</feature>
<feature type="compositionally biased region" description="Basic residues" evidence="9">
    <location>
        <begin position="322"/>
        <end position="333"/>
    </location>
</feature>
<dbReference type="SUPFAM" id="SSF56019">
    <property type="entry name" value="The spindle assembly checkpoint protein mad2"/>
    <property type="match status" value="1"/>
</dbReference>
<keyword evidence="5" id="KW-0863">Zinc-finger</keyword>
<dbReference type="InterPro" id="IPR003511">
    <property type="entry name" value="HORMA_dom"/>
</dbReference>
<keyword evidence="7" id="KW-0539">Nucleus</keyword>
<sequence>MNLKILKDDSSCPGACQVIKWVKGCFDALDKKYLKMLMIGIYVNPDDPDTVIESYTFKFSYTEEGGIDIYRVKLQIKTDGRQFQAQEDELQTNVDGQQISDEGLDNEEEVMDVTEHWQENIADACVSPDTLSHQAGGKQVIIEPTEADSAPSQTPAKPGCDDQAVSQLGSSQRSNMDEGWEEDLGVRCGCGCNEDDGLMILCASCKHWQHGVCYLILTEEEAPERHICEICGNPDDPSLAATDPHLYNLKEVAVQKDVISSKSEGEAVSQENQSRDKRAVDEVIGQLTTQAKCLDISGKRPKLPSKVEESCLNKENEPVAHSSRKRRDKRRVKAIADSEEHQFEVADSQELSQSQDYDNDCSRRKRRKSSVASRAILV</sequence>
<comment type="subcellular location">
    <subcellularLocation>
        <location evidence="2">Chromosome</location>
    </subcellularLocation>
    <subcellularLocation>
        <location evidence="1">Nucleus</location>
    </subcellularLocation>
</comment>
<dbReference type="PANTHER" id="PTHR48225">
    <property type="entry name" value="HORMA DOMAIN-CONTAINING PROTEIN 1"/>
    <property type="match status" value="1"/>
</dbReference>
<dbReference type="InterPro" id="IPR001965">
    <property type="entry name" value="Znf_PHD"/>
</dbReference>
<feature type="compositionally biased region" description="Basic and acidic residues" evidence="9">
    <location>
        <begin position="334"/>
        <end position="344"/>
    </location>
</feature>
<feature type="region of interest" description="Disordered" evidence="9">
    <location>
        <begin position="305"/>
        <end position="378"/>
    </location>
</feature>
<evidence type="ECO:0000256" key="3">
    <source>
        <dbReference type="ARBA" id="ARBA00022454"/>
    </source>
</evidence>
<evidence type="ECO:0000256" key="2">
    <source>
        <dbReference type="ARBA" id="ARBA00004286"/>
    </source>
</evidence>
<dbReference type="Gene3D" id="3.30.40.10">
    <property type="entry name" value="Zinc/RING finger domain, C3HC4 (zinc finger)"/>
    <property type="match status" value="1"/>
</dbReference>
<keyword evidence="8" id="KW-0469">Meiosis</keyword>
<gene>
    <name evidence="11" type="ORF">NP493_271g02031</name>
</gene>
<evidence type="ECO:0000259" key="10">
    <source>
        <dbReference type="SMART" id="SM00249"/>
    </source>
</evidence>
<dbReference type="AlphaFoldDB" id="A0AAD9NXK9"/>
<dbReference type="Pfam" id="PF02301">
    <property type="entry name" value="HORMA"/>
    <property type="match status" value="1"/>
</dbReference>